<evidence type="ECO:0000313" key="2">
    <source>
        <dbReference type="Proteomes" id="UP000268084"/>
    </source>
</evidence>
<dbReference type="Pfam" id="PF00300">
    <property type="entry name" value="His_Phos_1"/>
    <property type="match status" value="1"/>
</dbReference>
<dbReference type="InterPro" id="IPR029033">
    <property type="entry name" value="His_PPase_superfam"/>
</dbReference>
<reference evidence="1 2" key="1">
    <citation type="submission" date="2018-11" db="EMBL/GenBank/DDBJ databases">
        <authorList>
            <person name="Da X."/>
        </authorList>
    </citation>
    <scope>NUCLEOTIDE SEQUENCE [LARGE SCALE GENOMIC DNA]</scope>
    <source>
        <strain evidence="1 2">S14-144</strain>
    </source>
</reference>
<dbReference type="SMART" id="SM00855">
    <property type="entry name" value="PGAM"/>
    <property type="match status" value="1"/>
</dbReference>
<dbReference type="AlphaFoldDB" id="A0A3G8ZN77"/>
<dbReference type="KEGG" id="nak:EH165_12075"/>
<reference evidence="1 2" key="2">
    <citation type="submission" date="2018-12" db="EMBL/GenBank/DDBJ databases">
        <title>Nakamurella antarcticus sp. nov., isolated from Antarctica South Shetland Islands soil.</title>
        <authorList>
            <person name="Peng F."/>
        </authorList>
    </citation>
    <scope>NUCLEOTIDE SEQUENCE [LARGE SCALE GENOMIC DNA]</scope>
    <source>
        <strain evidence="1 2">S14-144</strain>
    </source>
</reference>
<accession>A0A3G8ZN77</accession>
<dbReference type="CDD" id="cd07067">
    <property type="entry name" value="HP_PGM_like"/>
    <property type="match status" value="1"/>
</dbReference>
<dbReference type="Proteomes" id="UP000268084">
    <property type="component" value="Chromosome"/>
</dbReference>
<dbReference type="InterPro" id="IPR013078">
    <property type="entry name" value="His_Pase_superF_clade-1"/>
</dbReference>
<dbReference type="EMBL" id="CP034170">
    <property type="protein sequence ID" value="AZI58759.1"/>
    <property type="molecule type" value="Genomic_DNA"/>
</dbReference>
<name>A0A3G8ZN77_9ACTN</name>
<keyword evidence="2" id="KW-1185">Reference proteome</keyword>
<proteinExistence type="predicted"/>
<protein>
    <submittedName>
        <fullName evidence="1">Histidine phosphatase family protein</fullName>
    </submittedName>
</protein>
<gene>
    <name evidence="1" type="ORF">EH165_12075</name>
</gene>
<evidence type="ECO:0000313" key="1">
    <source>
        <dbReference type="EMBL" id="AZI58759.1"/>
    </source>
</evidence>
<dbReference type="Gene3D" id="3.40.50.1240">
    <property type="entry name" value="Phosphoglycerate mutase-like"/>
    <property type="match status" value="1"/>
</dbReference>
<dbReference type="RefSeq" id="WP_124799664.1">
    <property type="nucleotide sequence ID" value="NZ_CP034170.1"/>
</dbReference>
<organism evidence="1 2">
    <name type="scientific">Nakamurella antarctica</name>
    <dbReference type="NCBI Taxonomy" id="1902245"/>
    <lineage>
        <taxon>Bacteria</taxon>
        <taxon>Bacillati</taxon>
        <taxon>Actinomycetota</taxon>
        <taxon>Actinomycetes</taxon>
        <taxon>Nakamurellales</taxon>
        <taxon>Nakamurellaceae</taxon>
        <taxon>Nakamurella</taxon>
    </lineage>
</organism>
<dbReference type="SUPFAM" id="SSF53254">
    <property type="entry name" value="Phosphoglycerate mutase-like"/>
    <property type="match status" value="1"/>
</dbReference>
<sequence length="215" mass="23060">MTLTVVHLLRHGKVQNPDNILYGRLPGFVLADSGIEMAEAVAAHLAENNITRVSASSLERAQQTAAPIAASHGLTVGTDDRVIEAANQFEGSRVAVRDGALVDPRNWMKLRDPFTPSWGEAYLDIAHRMLGAIYAAVDAAAGSEAVIVSHQLPIVSARRFLAGQRLWHNPATRECSVASITSLRFEDGVYQGDSYAEPAAHIPAVNNRISAMGAL</sequence>
<dbReference type="OrthoDB" id="3215466at2"/>